<protein>
    <submittedName>
        <fullName evidence="1">Uncharacterized protein</fullName>
    </submittedName>
</protein>
<dbReference type="RefSeq" id="WP_038531462.1">
    <property type="nucleotide sequence ID" value="NZ_HG315671.1"/>
</dbReference>
<accession>T2KPF3</accession>
<evidence type="ECO:0000313" key="2">
    <source>
        <dbReference type="Proteomes" id="UP000016160"/>
    </source>
</evidence>
<keyword evidence="2" id="KW-1185">Reference proteome</keyword>
<proteinExistence type="predicted"/>
<dbReference type="eggNOG" id="ENOG5033IIZ">
    <property type="taxonomic scope" value="Bacteria"/>
</dbReference>
<dbReference type="OrthoDB" id="1452502at2"/>
<gene>
    <name evidence="1" type="ORF">BN863_26460</name>
</gene>
<dbReference type="EMBL" id="HG315671">
    <property type="protein sequence ID" value="CDF80358.1"/>
    <property type="molecule type" value="Genomic_DNA"/>
</dbReference>
<dbReference type="STRING" id="1347342.BN863_26460"/>
<evidence type="ECO:0000313" key="1">
    <source>
        <dbReference type="EMBL" id="CDF80358.1"/>
    </source>
</evidence>
<sequence length="87" mass="9904">MKLVGLHALSHSHAHDVDDSDHALHCVICDHATAINLTPAISPEPQEFSFEIKEYVFTQDLRKYYNYIHSNTITTDELFSRPPPSLI</sequence>
<dbReference type="Proteomes" id="UP000016160">
    <property type="component" value="Chromosome"/>
</dbReference>
<organism evidence="1 2">
    <name type="scientific">Formosa agariphila (strain DSM 15362 / KCTC 12365 / LMG 23005 / KMM 3901 / M-2Alg 35-1)</name>
    <dbReference type="NCBI Taxonomy" id="1347342"/>
    <lineage>
        <taxon>Bacteria</taxon>
        <taxon>Pseudomonadati</taxon>
        <taxon>Bacteroidota</taxon>
        <taxon>Flavobacteriia</taxon>
        <taxon>Flavobacteriales</taxon>
        <taxon>Flavobacteriaceae</taxon>
        <taxon>Formosa</taxon>
    </lineage>
</organism>
<dbReference type="HOGENOM" id="CLU_179419_0_0_10"/>
<dbReference type="PATRIC" id="fig|1347342.6.peg.2662"/>
<reference evidence="1 2" key="1">
    <citation type="journal article" date="2013" name="Appl. Environ. Microbiol.">
        <title>The genome of the alga-associated marine flavobacterium Formosa agariphila KMM 3901T reveals a broad potential for degradation of algal polysaccharides.</title>
        <authorList>
            <person name="Mann A.J."/>
            <person name="Hahnke R.L."/>
            <person name="Huang S."/>
            <person name="Werner J."/>
            <person name="Xing P."/>
            <person name="Barbeyron T."/>
            <person name="Huettel B."/>
            <person name="Stueber K."/>
            <person name="Reinhardt R."/>
            <person name="Harder J."/>
            <person name="Gloeckner F.O."/>
            <person name="Amann R.I."/>
            <person name="Teeling H."/>
        </authorList>
    </citation>
    <scope>NUCLEOTIDE SEQUENCE [LARGE SCALE GENOMIC DNA]</scope>
    <source>
        <strain evidence="2">DSM 15362 / KCTC 12365 / LMG 23005 / KMM 3901</strain>
    </source>
</reference>
<name>T2KPF3_FORAG</name>
<dbReference type="AlphaFoldDB" id="T2KPF3"/>